<dbReference type="STRING" id="457570.Nther_0526"/>
<gene>
    <name evidence="2" type="ordered locus">Nther_0526</name>
</gene>
<dbReference type="OrthoDB" id="9780488at2"/>
<accession>B2A6B1</accession>
<evidence type="ECO:0000313" key="3">
    <source>
        <dbReference type="Proteomes" id="UP000001683"/>
    </source>
</evidence>
<dbReference type="Pfam" id="PF10105">
    <property type="entry name" value="DUF2344"/>
    <property type="match status" value="1"/>
</dbReference>
<name>B2A6B1_NATTJ</name>
<evidence type="ECO:0000259" key="1">
    <source>
        <dbReference type="Pfam" id="PF10105"/>
    </source>
</evidence>
<dbReference type="AlphaFoldDB" id="B2A6B1"/>
<dbReference type="InterPro" id="IPR018768">
    <property type="entry name" value="DUF2344"/>
</dbReference>
<sequence length="238" mass="27450">MKLWFSFEKIDKMKYISYLDLLNVFARAIKRAGIEPAMSKGFNPQPKVSFAQPLPLGVNSLRDYGELEIVSKPNSWDMADMISGINKELPKGFNIFELKEPEHSKPPKLMSLVVAADYRFNCSSLAKENELVELCGRLKKGEDLYIDKWHKKRKEYVKKNITPMIYQIKTEGQDIYGTFQAGSSGNLRPDDFISALLNDQKAFTKISCDRLELFCENNKSQKNLIPLWEWDRLNVNVL</sequence>
<feature type="domain" description="DUF2344" evidence="1">
    <location>
        <begin position="2"/>
        <end position="189"/>
    </location>
</feature>
<evidence type="ECO:0000313" key="2">
    <source>
        <dbReference type="EMBL" id="ACB84122.1"/>
    </source>
</evidence>
<reference evidence="2 3" key="1">
    <citation type="submission" date="2008-04" db="EMBL/GenBank/DDBJ databases">
        <title>Complete sequence of chromosome of Natranaerobius thermophilus JW/NM-WN-LF.</title>
        <authorList>
            <consortium name="US DOE Joint Genome Institute"/>
            <person name="Copeland A."/>
            <person name="Lucas S."/>
            <person name="Lapidus A."/>
            <person name="Glavina del Rio T."/>
            <person name="Dalin E."/>
            <person name="Tice H."/>
            <person name="Bruce D."/>
            <person name="Goodwin L."/>
            <person name="Pitluck S."/>
            <person name="Chertkov O."/>
            <person name="Brettin T."/>
            <person name="Detter J.C."/>
            <person name="Han C."/>
            <person name="Kuske C.R."/>
            <person name="Schmutz J."/>
            <person name="Larimer F."/>
            <person name="Land M."/>
            <person name="Hauser L."/>
            <person name="Kyrpides N."/>
            <person name="Lykidis A."/>
            <person name="Mesbah N.M."/>
            <person name="Wiegel J."/>
        </authorList>
    </citation>
    <scope>NUCLEOTIDE SEQUENCE [LARGE SCALE GENOMIC DNA]</scope>
    <source>
        <strain evidence="3">ATCC BAA-1301 / DSM 18059 / JW/NM-WN-LF</strain>
    </source>
</reference>
<reference evidence="2 3" key="2">
    <citation type="journal article" date="2011" name="J. Bacteriol.">
        <title>Complete genome sequence of the anaerobic, halophilic alkalithermophile Natranaerobius thermophilus JW/NM-WN-LF.</title>
        <authorList>
            <person name="Zhao B."/>
            <person name="Mesbah N.M."/>
            <person name="Dalin E."/>
            <person name="Goodwin L."/>
            <person name="Nolan M."/>
            <person name="Pitluck S."/>
            <person name="Chertkov O."/>
            <person name="Brettin T.S."/>
            <person name="Han J."/>
            <person name="Larimer F.W."/>
            <person name="Land M.L."/>
            <person name="Hauser L."/>
            <person name="Kyrpides N."/>
            <person name="Wiegel J."/>
        </authorList>
    </citation>
    <scope>NUCLEOTIDE SEQUENCE [LARGE SCALE GENOMIC DNA]</scope>
    <source>
        <strain evidence="3">ATCC BAA-1301 / DSM 18059 / JW/NM-WN-LF</strain>
    </source>
</reference>
<dbReference type="Proteomes" id="UP000001683">
    <property type="component" value="Chromosome"/>
</dbReference>
<keyword evidence="3" id="KW-1185">Reference proteome</keyword>
<dbReference type="RefSeq" id="WP_012447009.1">
    <property type="nucleotide sequence ID" value="NC_010718.1"/>
</dbReference>
<protein>
    <recommendedName>
        <fullName evidence="1">DUF2344 domain-containing protein</fullName>
    </recommendedName>
</protein>
<proteinExistence type="predicted"/>
<organism evidence="2 3">
    <name type="scientific">Natranaerobius thermophilus (strain ATCC BAA-1301 / DSM 18059 / JW/NM-WN-LF)</name>
    <dbReference type="NCBI Taxonomy" id="457570"/>
    <lineage>
        <taxon>Bacteria</taxon>
        <taxon>Bacillati</taxon>
        <taxon>Bacillota</taxon>
        <taxon>Clostridia</taxon>
        <taxon>Natranaerobiales</taxon>
        <taxon>Natranaerobiaceae</taxon>
        <taxon>Natranaerobius</taxon>
    </lineage>
</organism>
<dbReference type="EMBL" id="CP001034">
    <property type="protein sequence ID" value="ACB84122.1"/>
    <property type="molecule type" value="Genomic_DNA"/>
</dbReference>
<dbReference type="KEGG" id="nth:Nther_0526"/>
<dbReference type="InParanoid" id="B2A6B1"/>
<dbReference type="NCBIfam" id="TIGR03936">
    <property type="entry name" value="sam_1_link_chp"/>
    <property type="match status" value="1"/>
</dbReference>
<dbReference type="eggNOG" id="COG5011">
    <property type="taxonomic scope" value="Bacteria"/>
</dbReference>
<dbReference type="HOGENOM" id="CLU_083579_0_1_9"/>